<proteinExistence type="inferred from homology"/>
<feature type="binding site" evidence="7">
    <location>
        <position position="346"/>
    </location>
    <ligand>
        <name>FAD</name>
        <dbReference type="ChEBI" id="CHEBI:57692"/>
    </ligand>
</feature>
<feature type="binding site" evidence="8">
    <location>
        <position position="353"/>
    </location>
    <ligand>
        <name>NADP(+)</name>
        <dbReference type="ChEBI" id="CHEBI:58349"/>
    </ligand>
</feature>
<dbReference type="PANTHER" id="PTHR48467">
    <property type="entry name" value="GLUTAMATE SYNTHASE 1 [NADH], CHLOROPLASTIC-LIKE"/>
    <property type="match status" value="1"/>
</dbReference>
<evidence type="ECO:0000256" key="4">
    <source>
        <dbReference type="ARBA" id="ARBA00022827"/>
    </source>
</evidence>
<accession>A0A7G5IJM4</accession>
<evidence type="ECO:0000256" key="3">
    <source>
        <dbReference type="ARBA" id="ARBA00022630"/>
    </source>
</evidence>
<evidence type="ECO:0000256" key="8">
    <source>
        <dbReference type="PIRSR" id="PIRSR000362-2"/>
    </source>
</evidence>
<dbReference type="KEGG" id="sand:H3309_03450"/>
<keyword evidence="3" id="KW-0285">Flavoprotein</keyword>
<dbReference type="SUPFAM" id="SSF51971">
    <property type="entry name" value="Nucleotide-binding domain"/>
    <property type="match status" value="1"/>
</dbReference>
<feature type="binding site" evidence="7">
    <location>
        <begin position="353"/>
        <end position="355"/>
    </location>
    <ligand>
        <name>FAD</name>
        <dbReference type="ChEBI" id="CHEBI:57692"/>
    </ligand>
</feature>
<evidence type="ECO:0000256" key="6">
    <source>
        <dbReference type="ARBA" id="ARBA00023002"/>
    </source>
</evidence>
<dbReference type="Proteomes" id="UP000515292">
    <property type="component" value="Chromosome"/>
</dbReference>
<dbReference type="InterPro" id="IPR055275">
    <property type="entry name" value="Ferredox_Rdtase"/>
</dbReference>
<gene>
    <name evidence="10" type="ORF">H3309_03450</name>
</gene>
<protein>
    <submittedName>
        <fullName evidence="10">FAD-dependent oxidoreductase</fullName>
    </submittedName>
</protein>
<keyword evidence="5 8" id="KW-0521">NADP</keyword>
<feature type="binding site" evidence="8">
    <location>
        <begin position="193"/>
        <end position="194"/>
    </location>
    <ligand>
        <name>NADP(+)</name>
        <dbReference type="ChEBI" id="CHEBI:58349"/>
    </ligand>
</feature>
<evidence type="ECO:0000313" key="11">
    <source>
        <dbReference type="Proteomes" id="UP000515292"/>
    </source>
</evidence>
<comment type="cofactor">
    <cofactor evidence="1 7">
        <name>FAD</name>
        <dbReference type="ChEBI" id="CHEBI:57692"/>
    </cofactor>
</comment>
<dbReference type="PANTHER" id="PTHR48467:SF1">
    <property type="entry name" value="GLUTAMATE SYNTHASE 1 [NADH], CHLOROPLASTIC-LIKE"/>
    <property type="match status" value="1"/>
</dbReference>
<sequence>MPNIAIVGSGPAGFYAAEAAIKRFGDAVRIDMIDRLPTPFGLIRAGVAPDHQSIKAVSRRYDATASGGQLRYVGGVTLGTDVGIGELLEAYDAVVLATGAPHDRSLGIPGEDLPGVIGSAAFVGWYNGHPDHAGLNPPLDAGAVCVIGNGNVAIDCARVLAKTRAELADSDIAGHALDALAGSAVRSVHLVGRRGPHQVSFTPKELGELGELERATPLVDGADFPPPEADAALEPGLRKVLAHLRGFAARGPDAGKPVRIGFDFFSRPVAVLGEGRAEGLQVERTRVDADGVATGTGELRVIPCGMVIPCIGYRTGPVPDVPFDARGGKFMNRDGRIADRLWCTGWARRGPSGTIGTNRTDAFAVVEAMAAETGEGRPGGAMLDTILAARGVRASGYDGWRRIDAAEVARARPGAPREKFVTLDAMAAAMGG</sequence>
<dbReference type="EMBL" id="CP059851">
    <property type="protein sequence ID" value="QMW23566.1"/>
    <property type="molecule type" value="Genomic_DNA"/>
</dbReference>
<keyword evidence="6" id="KW-0560">Oxidoreductase</keyword>
<dbReference type="Gene3D" id="3.40.50.720">
    <property type="entry name" value="NAD(P)-binding Rossmann-like Domain"/>
    <property type="match status" value="1"/>
</dbReference>
<feature type="domain" description="FAD/NAD(P)-binding" evidence="9">
    <location>
        <begin position="3"/>
        <end position="166"/>
    </location>
</feature>
<evidence type="ECO:0000256" key="2">
    <source>
        <dbReference type="ARBA" id="ARBA00008312"/>
    </source>
</evidence>
<reference evidence="10 11" key="1">
    <citation type="submission" date="2020-07" db="EMBL/GenBank/DDBJ databases">
        <title>Complete genome sequence for Sandaracinobacter sp. M6.</title>
        <authorList>
            <person name="Tang Y."/>
            <person name="Liu Q."/>
            <person name="Guo Z."/>
            <person name="Lei P."/>
            <person name="Huang B."/>
        </authorList>
    </citation>
    <scope>NUCLEOTIDE SEQUENCE [LARGE SCALE GENOMIC DNA]</scope>
    <source>
        <strain evidence="10 11">M6</strain>
    </source>
</reference>
<feature type="binding site" evidence="7">
    <location>
        <position position="12"/>
    </location>
    <ligand>
        <name>FAD</name>
        <dbReference type="ChEBI" id="CHEBI:57692"/>
    </ligand>
</feature>
<dbReference type="RefSeq" id="WP_182297389.1">
    <property type="nucleotide sequence ID" value="NZ_CP059851.1"/>
</dbReference>
<dbReference type="PRINTS" id="PR00419">
    <property type="entry name" value="ADXRDTASE"/>
</dbReference>
<keyword evidence="4 7" id="KW-0274">FAD</keyword>
<feature type="binding site" evidence="8">
    <location>
        <position position="205"/>
    </location>
    <ligand>
        <name>NADP(+)</name>
        <dbReference type="ChEBI" id="CHEBI:58349"/>
    </ligand>
</feature>
<evidence type="ECO:0000256" key="1">
    <source>
        <dbReference type="ARBA" id="ARBA00001974"/>
    </source>
</evidence>
<evidence type="ECO:0000256" key="7">
    <source>
        <dbReference type="PIRSR" id="PIRSR000362-1"/>
    </source>
</evidence>
<feature type="binding site" evidence="7">
    <location>
        <position position="42"/>
    </location>
    <ligand>
        <name>FAD</name>
        <dbReference type="ChEBI" id="CHEBI:57692"/>
    </ligand>
</feature>
<name>A0A7G5IJM4_9SPHN</name>
<feature type="binding site" evidence="7">
    <location>
        <position position="78"/>
    </location>
    <ligand>
        <name>FAD</name>
        <dbReference type="ChEBI" id="CHEBI:57692"/>
    </ligand>
</feature>
<keyword evidence="11" id="KW-1185">Reference proteome</keyword>
<dbReference type="PIRSF" id="PIRSF000362">
    <property type="entry name" value="FNR"/>
    <property type="match status" value="1"/>
</dbReference>
<evidence type="ECO:0000259" key="9">
    <source>
        <dbReference type="Pfam" id="PF07992"/>
    </source>
</evidence>
<comment type="similarity">
    <text evidence="2">Belongs to the ferredoxin--NADP reductase type 1 family.</text>
</comment>
<dbReference type="Gene3D" id="3.50.50.60">
    <property type="entry name" value="FAD/NAD(P)-binding domain"/>
    <property type="match status" value="1"/>
</dbReference>
<dbReference type="AlphaFoldDB" id="A0A7G5IJM4"/>
<dbReference type="InterPro" id="IPR021163">
    <property type="entry name" value="Ferredox_Rdtase_adrenod"/>
</dbReference>
<dbReference type="Pfam" id="PF07992">
    <property type="entry name" value="Pyr_redox_2"/>
    <property type="match status" value="1"/>
</dbReference>
<evidence type="ECO:0000313" key="10">
    <source>
        <dbReference type="EMBL" id="QMW23566.1"/>
    </source>
</evidence>
<organism evidence="10 11">
    <name type="scientific">Sandaracinobacteroides saxicola</name>
    <dbReference type="NCBI Taxonomy" id="2759707"/>
    <lineage>
        <taxon>Bacteria</taxon>
        <taxon>Pseudomonadati</taxon>
        <taxon>Pseudomonadota</taxon>
        <taxon>Alphaproteobacteria</taxon>
        <taxon>Sphingomonadales</taxon>
        <taxon>Sphingosinicellaceae</taxon>
        <taxon>Sandaracinobacteroides</taxon>
    </lineage>
</organism>
<dbReference type="InterPro" id="IPR036188">
    <property type="entry name" value="FAD/NAD-bd_sf"/>
</dbReference>
<evidence type="ECO:0000256" key="5">
    <source>
        <dbReference type="ARBA" id="ARBA00022857"/>
    </source>
</evidence>
<dbReference type="GO" id="GO:0016491">
    <property type="term" value="F:oxidoreductase activity"/>
    <property type="evidence" value="ECO:0007669"/>
    <property type="project" value="UniProtKB-KW"/>
</dbReference>
<feature type="binding site" evidence="8">
    <location>
        <begin position="149"/>
        <end position="152"/>
    </location>
    <ligand>
        <name>NADP(+)</name>
        <dbReference type="ChEBI" id="CHEBI:58349"/>
    </ligand>
</feature>
<dbReference type="InterPro" id="IPR023753">
    <property type="entry name" value="FAD/NAD-binding_dom"/>
</dbReference>